<reference evidence="1 2" key="1">
    <citation type="submission" date="2019-03" db="EMBL/GenBank/DDBJ databases">
        <title>Metabolic reconstructions from genomes of highly enriched 'Candidatus Accumulibacter' and 'Candidatus Competibacter' bioreactor populations.</title>
        <authorList>
            <person name="Annavajhala M.K."/>
            <person name="Welles L."/>
            <person name="Abbas B."/>
            <person name="Sorokin D."/>
            <person name="Park H."/>
            <person name="Van Loosdrecht M."/>
            <person name="Chandran K."/>
        </authorList>
    </citation>
    <scope>NUCLEOTIDE SEQUENCE [LARGE SCALE GENOMIC DNA]</scope>
    <source>
        <strain evidence="1 2">SBR_S</strain>
    </source>
</reference>
<sequence length="161" mass="18116">MSTSDTDLVEMVRTLFFVSVDGAMGAKRFANRDWRDVEVIFPLIEPFLETHGRIPTVTTVFLTLCERAIDVYPVERFVQHLHMVLPRSEGLPAGWRATTIVARLSGLIQQFSQKTQPLPVLIARELLIALDVLVDRGDRRAAAIQTSEVFKDIRIDVAARG</sequence>
<protein>
    <submittedName>
        <fullName evidence="1">Uncharacterized protein</fullName>
    </submittedName>
</protein>
<accession>A0ABX1U169</accession>
<name>A0ABX1U169_9PROT</name>
<evidence type="ECO:0000313" key="2">
    <source>
        <dbReference type="Proteomes" id="UP000749010"/>
    </source>
</evidence>
<evidence type="ECO:0000313" key="1">
    <source>
        <dbReference type="EMBL" id="NMQ30272.1"/>
    </source>
</evidence>
<comment type="caution">
    <text evidence="1">The sequence shown here is derived from an EMBL/GenBank/DDBJ whole genome shotgun (WGS) entry which is preliminary data.</text>
</comment>
<proteinExistence type="predicted"/>
<dbReference type="EMBL" id="SPMY01000117">
    <property type="protein sequence ID" value="NMQ30272.1"/>
    <property type="molecule type" value="Genomic_DNA"/>
</dbReference>
<dbReference type="Proteomes" id="UP000749010">
    <property type="component" value="Unassembled WGS sequence"/>
</dbReference>
<keyword evidence="2" id="KW-1185">Reference proteome</keyword>
<organism evidence="1 2">
    <name type="scientific">Candidatus Accumulibacter phosphatis</name>
    <dbReference type="NCBI Taxonomy" id="327160"/>
    <lineage>
        <taxon>Bacteria</taxon>
        <taxon>Pseudomonadati</taxon>
        <taxon>Pseudomonadota</taxon>
        <taxon>Betaproteobacteria</taxon>
        <taxon>Candidatus Accumulibacter</taxon>
    </lineage>
</organism>
<dbReference type="RefSeq" id="WP_169068669.1">
    <property type="nucleotide sequence ID" value="NZ_SPMY01000117.1"/>
</dbReference>
<gene>
    <name evidence="1" type="ORF">E4Q23_22425</name>
</gene>